<evidence type="ECO:0000259" key="7">
    <source>
        <dbReference type="SMART" id="SM00363"/>
    </source>
</evidence>
<feature type="domain" description="RNA-binding S4" evidence="7">
    <location>
        <begin position="104"/>
        <end position="164"/>
    </location>
</feature>
<dbReference type="Gene3D" id="3.10.290.10">
    <property type="entry name" value="RNA-binding S4 domain"/>
    <property type="match status" value="1"/>
</dbReference>
<dbReference type="SUPFAM" id="SSF55174">
    <property type="entry name" value="Alpha-L RNA-binding motif"/>
    <property type="match status" value="1"/>
</dbReference>
<dbReference type="RefSeq" id="XP_064768811.1">
    <property type="nucleotide sequence ID" value="XM_064909635.1"/>
</dbReference>
<evidence type="ECO:0000313" key="8">
    <source>
        <dbReference type="EMBL" id="KAK7205778.1"/>
    </source>
</evidence>
<evidence type="ECO:0000256" key="1">
    <source>
        <dbReference type="ARBA" id="ARBA00007465"/>
    </source>
</evidence>
<dbReference type="GeneID" id="90035147"/>
<dbReference type="PANTHER" id="PTHR11831">
    <property type="entry name" value="30S 40S RIBOSOMAL PROTEIN"/>
    <property type="match status" value="1"/>
</dbReference>
<name>A0ABR1F7F0_9ASCO</name>
<protein>
    <recommendedName>
        <fullName evidence="7">RNA-binding S4 domain-containing protein</fullName>
    </recommendedName>
</protein>
<evidence type="ECO:0000256" key="6">
    <source>
        <dbReference type="PROSITE-ProRule" id="PRU00182"/>
    </source>
</evidence>
<dbReference type="SMART" id="SM00363">
    <property type="entry name" value="S4"/>
    <property type="match status" value="1"/>
</dbReference>
<accession>A0ABR1F7F0</accession>
<reference evidence="8 9" key="1">
    <citation type="submission" date="2024-03" db="EMBL/GenBank/DDBJ databases">
        <title>Genome-scale model development and genomic sequencing of the oleaginous clade Lipomyces.</title>
        <authorList>
            <consortium name="Lawrence Berkeley National Laboratory"/>
            <person name="Czajka J.J."/>
            <person name="Han Y."/>
            <person name="Kim J."/>
            <person name="Mondo S.J."/>
            <person name="Hofstad B.A."/>
            <person name="Robles A."/>
            <person name="Haridas S."/>
            <person name="Riley R."/>
            <person name="LaButti K."/>
            <person name="Pangilinan J."/>
            <person name="Andreopoulos W."/>
            <person name="Lipzen A."/>
            <person name="Yan J."/>
            <person name="Wang M."/>
            <person name="Ng V."/>
            <person name="Grigoriev I.V."/>
            <person name="Spatafora J.W."/>
            <person name="Magnuson J.K."/>
            <person name="Baker S.E."/>
            <person name="Pomraning K.R."/>
        </authorList>
    </citation>
    <scope>NUCLEOTIDE SEQUENCE [LARGE SCALE GENOMIC DNA]</scope>
    <source>
        <strain evidence="8 9">Phaff 52-87</strain>
    </source>
</reference>
<proteinExistence type="inferred from homology"/>
<dbReference type="EMBL" id="JBBJBU010000004">
    <property type="protein sequence ID" value="KAK7205778.1"/>
    <property type="molecule type" value="Genomic_DNA"/>
</dbReference>
<dbReference type="InterPro" id="IPR022801">
    <property type="entry name" value="Ribosomal_uS4"/>
</dbReference>
<keyword evidence="2 6" id="KW-0699">rRNA-binding</keyword>
<comment type="similarity">
    <text evidence="1">Belongs to the universal ribosomal protein uS4 family.</text>
</comment>
<evidence type="ECO:0000256" key="2">
    <source>
        <dbReference type="ARBA" id="ARBA00022730"/>
    </source>
</evidence>
<dbReference type="PROSITE" id="PS00632">
    <property type="entry name" value="RIBOSOMAL_S4"/>
    <property type="match status" value="1"/>
</dbReference>
<sequence>MPKKPSVPLKSLVRGLVRSSWHKQNFYNLAKKDDLYLAPFSEYKQRWLSKRESRAYHGDHITEHQWQGVFNPHLKSVANFNNDNPGQSTAETPIAMDLFTPLERRLDVAVFRAMFASSPKQARQFVAQGKVKVNGRRMQYCRYPLRPGDVFQVEPDCVLRAVGREKPSQEKSELVDEQQRENFRQFLAYCEEDAEDAFNEKFQPMPVDGLMDGDALYRKCRLTAIETLKKRIAEMEAEDFDRSIYEESAVSGLLTAFEEFKASNKESDTSTDDTSTAEVTPPSHIETDSLKEAYKKVFSAKAVNQDSNEFKELVKHFIEVEHGFAIAESQELLSEFLAPSSQFTPHWWYVYKKEFTGLDLPWQEGPYGLEDPDKPYFTPWTPRPFLAPFAILPHHIEISFKSCSAVYMRDPVIREGHSEVISPISLEAHQNAYRFYVRRRK</sequence>
<gene>
    <name evidence="8" type="ORF">BZA70DRAFT_141750</name>
</gene>
<dbReference type="CDD" id="cd00165">
    <property type="entry name" value="S4"/>
    <property type="match status" value="1"/>
</dbReference>
<evidence type="ECO:0000256" key="5">
    <source>
        <dbReference type="ARBA" id="ARBA00023274"/>
    </source>
</evidence>
<dbReference type="PANTHER" id="PTHR11831:SF4">
    <property type="entry name" value="SMALL RIBOSOMAL SUBUNIT PROTEIN US4M"/>
    <property type="match status" value="1"/>
</dbReference>
<evidence type="ECO:0000256" key="3">
    <source>
        <dbReference type="ARBA" id="ARBA00022884"/>
    </source>
</evidence>
<dbReference type="PROSITE" id="PS50889">
    <property type="entry name" value="S4"/>
    <property type="match status" value="1"/>
</dbReference>
<dbReference type="Pfam" id="PF01479">
    <property type="entry name" value="S4"/>
    <property type="match status" value="1"/>
</dbReference>
<dbReference type="InterPro" id="IPR036986">
    <property type="entry name" value="S4_RNA-bd_sf"/>
</dbReference>
<organism evidence="8 9">
    <name type="scientific">Myxozyma melibiosi</name>
    <dbReference type="NCBI Taxonomy" id="54550"/>
    <lineage>
        <taxon>Eukaryota</taxon>
        <taxon>Fungi</taxon>
        <taxon>Dikarya</taxon>
        <taxon>Ascomycota</taxon>
        <taxon>Saccharomycotina</taxon>
        <taxon>Lipomycetes</taxon>
        <taxon>Lipomycetales</taxon>
        <taxon>Lipomycetaceae</taxon>
        <taxon>Myxozyma</taxon>
    </lineage>
</organism>
<comment type="caution">
    <text evidence="8">The sequence shown here is derived from an EMBL/GenBank/DDBJ whole genome shotgun (WGS) entry which is preliminary data.</text>
</comment>
<evidence type="ECO:0000256" key="4">
    <source>
        <dbReference type="ARBA" id="ARBA00022980"/>
    </source>
</evidence>
<dbReference type="InterPro" id="IPR002942">
    <property type="entry name" value="S4_RNA-bd"/>
</dbReference>
<keyword evidence="9" id="KW-1185">Reference proteome</keyword>
<keyword evidence="3 6" id="KW-0694">RNA-binding</keyword>
<keyword evidence="5" id="KW-0687">Ribonucleoprotein</keyword>
<keyword evidence="4" id="KW-0689">Ribosomal protein</keyword>
<dbReference type="InterPro" id="IPR018079">
    <property type="entry name" value="Ribosomal_uS4_CS"/>
</dbReference>
<evidence type="ECO:0000313" key="9">
    <source>
        <dbReference type="Proteomes" id="UP001498771"/>
    </source>
</evidence>
<dbReference type="Proteomes" id="UP001498771">
    <property type="component" value="Unassembled WGS sequence"/>
</dbReference>